<dbReference type="eggNOG" id="COG1609">
    <property type="taxonomic scope" value="Bacteria"/>
</dbReference>
<dbReference type="Pfam" id="PF00356">
    <property type="entry name" value="LacI"/>
    <property type="match status" value="1"/>
</dbReference>
<evidence type="ECO:0000313" key="6">
    <source>
        <dbReference type="EMBL" id="ACU73857.1"/>
    </source>
</evidence>
<dbReference type="Proteomes" id="UP000000851">
    <property type="component" value="Chromosome"/>
</dbReference>
<dbReference type="Pfam" id="PF13377">
    <property type="entry name" value="Peripla_BP_3"/>
    <property type="match status" value="1"/>
</dbReference>
<evidence type="ECO:0000256" key="3">
    <source>
        <dbReference type="ARBA" id="ARBA00023163"/>
    </source>
</evidence>
<accession>C7Q3C1</accession>
<dbReference type="AlphaFoldDB" id="C7Q3C1"/>
<feature type="compositionally biased region" description="Polar residues" evidence="4">
    <location>
        <begin position="1"/>
        <end position="11"/>
    </location>
</feature>
<dbReference type="EMBL" id="CP001700">
    <property type="protein sequence ID" value="ACU73857.1"/>
    <property type="molecule type" value="Genomic_DNA"/>
</dbReference>
<dbReference type="PANTHER" id="PTHR30146:SF109">
    <property type="entry name" value="HTH-TYPE TRANSCRIPTIONAL REGULATOR GALS"/>
    <property type="match status" value="1"/>
</dbReference>
<evidence type="ECO:0000313" key="7">
    <source>
        <dbReference type="Proteomes" id="UP000000851"/>
    </source>
</evidence>
<dbReference type="KEGG" id="cai:Caci_4997"/>
<dbReference type="Gene3D" id="3.40.50.2300">
    <property type="match status" value="2"/>
</dbReference>
<keyword evidence="1" id="KW-0805">Transcription regulation</keyword>
<feature type="domain" description="HTH lacI-type" evidence="5">
    <location>
        <begin position="43"/>
        <end position="97"/>
    </location>
</feature>
<sequence>MGASGAAQTCSRKAGSPNPAPTNQEGGAALAARPARTPASQTPTMADVALVAGVSHQTVSRVLNDQPNVRAETRARVVDAIRELGYRPNSAARQLVTRRSQTLGVISFDTTLYGPASMLYGIEQAARDADYFISIVSLRAMNRSSVLEAVDRLRDQAVEGIVVIAPQTSAAGVLAQAAAGVPLVGAGCGPAEQVPMAAIDQREGAAMATRHLLDLGHRTVHHVAGPVGWFDATGRAEGWRAELEQADRPVPPPLRGDWSARSGYAAGRALAAEPDLTAVFCANDHMALGLLRAFHEAGRQVPAEVSVVGFDDIPESSYFTPPLSTVRQDFSELGRRSLELLLERLENPAAPPAEQVLITPDLIVRASARPPA</sequence>
<gene>
    <name evidence="6" type="ordered locus">Caci_4997</name>
</gene>
<feature type="region of interest" description="Disordered" evidence="4">
    <location>
        <begin position="1"/>
        <end position="42"/>
    </location>
</feature>
<dbReference type="PANTHER" id="PTHR30146">
    <property type="entry name" value="LACI-RELATED TRANSCRIPTIONAL REPRESSOR"/>
    <property type="match status" value="1"/>
</dbReference>
<dbReference type="RefSeq" id="WP_015793586.1">
    <property type="nucleotide sequence ID" value="NC_013131.1"/>
</dbReference>
<evidence type="ECO:0000256" key="2">
    <source>
        <dbReference type="ARBA" id="ARBA00023125"/>
    </source>
</evidence>
<dbReference type="PROSITE" id="PS00356">
    <property type="entry name" value="HTH_LACI_1"/>
    <property type="match status" value="1"/>
</dbReference>
<protein>
    <submittedName>
        <fullName evidence="6">Transcriptional regulator, LacI family</fullName>
        <ecNumber evidence="6">5.1.1.1</ecNumber>
    </submittedName>
</protein>
<organism evidence="6 7">
    <name type="scientific">Catenulispora acidiphila (strain DSM 44928 / JCM 14897 / NBRC 102108 / NRRL B-24433 / ID139908)</name>
    <dbReference type="NCBI Taxonomy" id="479433"/>
    <lineage>
        <taxon>Bacteria</taxon>
        <taxon>Bacillati</taxon>
        <taxon>Actinomycetota</taxon>
        <taxon>Actinomycetes</taxon>
        <taxon>Catenulisporales</taxon>
        <taxon>Catenulisporaceae</taxon>
        <taxon>Catenulispora</taxon>
    </lineage>
</organism>
<feature type="compositionally biased region" description="Low complexity" evidence="4">
    <location>
        <begin position="28"/>
        <end position="39"/>
    </location>
</feature>
<dbReference type="InParanoid" id="C7Q3C1"/>
<dbReference type="SUPFAM" id="SSF47413">
    <property type="entry name" value="lambda repressor-like DNA-binding domains"/>
    <property type="match status" value="1"/>
</dbReference>
<dbReference type="InterPro" id="IPR000843">
    <property type="entry name" value="HTH_LacI"/>
</dbReference>
<dbReference type="GO" id="GO:0003700">
    <property type="term" value="F:DNA-binding transcription factor activity"/>
    <property type="evidence" value="ECO:0007669"/>
    <property type="project" value="TreeGrafter"/>
</dbReference>
<dbReference type="InterPro" id="IPR028082">
    <property type="entry name" value="Peripla_BP_I"/>
</dbReference>
<keyword evidence="7" id="KW-1185">Reference proteome</keyword>
<evidence type="ECO:0000259" key="5">
    <source>
        <dbReference type="PROSITE" id="PS50932"/>
    </source>
</evidence>
<dbReference type="SUPFAM" id="SSF53822">
    <property type="entry name" value="Periplasmic binding protein-like I"/>
    <property type="match status" value="1"/>
</dbReference>
<proteinExistence type="predicted"/>
<dbReference type="CDD" id="cd01574">
    <property type="entry name" value="PBP1_LacI"/>
    <property type="match status" value="1"/>
</dbReference>
<keyword evidence="6" id="KW-0413">Isomerase</keyword>
<keyword evidence="3" id="KW-0804">Transcription</keyword>
<dbReference type="HOGENOM" id="CLU_037628_6_1_11"/>
<dbReference type="GO" id="GO:0008784">
    <property type="term" value="F:alanine racemase activity"/>
    <property type="evidence" value="ECO:0007669"/>
    <property type="project" value="UniProtKB-EC"/>
</dbReference>
<dbReference type="Gene3D" id="1.10.260.40">
    <property type="entry name" value="lambda repressor-like DNA-binding domains"/>
    <property type="match status" value="1"/>
</dbReference>
<dbReference type="SMART" id="SM00354">
    <property type="entry name" value="HTH_LACI"/>
    <property type="match status" value="1"/>
</dbReference>
<reference evidence="6 7" key="1">
    <citation type="journal article" date="2009" name="Stand. Genomic Sci.">
        <title>Complete genome sequence of Catenulispora acidiphila type strain (ID 139908).</title>
        <authorList>
            <person name="Copeland A."/>
            <person name="Lapidus A."/>
            <person name="Glavina Del Rio T."/>
            <person name="Nolan M."/>
            <person name="Lucas S."/>
            <person name="Chen F."/>
            <person name="Tice H."/>
            <person name="Cheng J.F."/>
            <person name="Bruce D."/>
            <person name="Goodwin L."/>
            <person name="Pitluck S."/>
            <person name="Mikhailova N."/>
            <person name="Pati A."/>
            <person name="Ivanova N."/>
            <person name="Mavromatis K."/>
            <person name="Chen A."/>
            <person name="Palaniappan K."/>
            <person name="Chain P."/>
            <person name="Land M."/>
            <person name="Hauser L."/>
            <person name="Chang Y.J."/>
            <person name="Jeffries C.D."/>
            <person name="Chertkov O."/>
            <person name="Brettin T."/>
            <person name="Detter J.C."/>
            <person name="Han C."/>
            <person name="Ali Z."/>
            <person name="Tindall B.J."/>
            <person name="Goker M."/>
            <person name="Bristow J."/>
            <person name="Eisen J.A."/>
            <person name="Markowitz V."/>
            <person name="Hugenholtz P."/>
            <person name="Kyrpides N.C."/>
            <person name="Klenk H.P."/>
        </authorList>
    </citation>
    <scope>NUCLEOTIDE SEQUENCE [LARGE SCALE GENOMIC DNA]</scope>
    <source>
        <strain evidence="7">DSM 44928 / JCM 14897 / NBRC 102108 / NRRL B-24433 / ID139908</strain>
    </source>
</reference>
<evidence type="ECO:0000256" key="1">
    <source>
        <dbReference type="ARBA" id="ARBA00023015"/>
    </source>
</evidence>
<dbReference type="CDD" id="cd01392">
    <property type="entry name" value="HTH_LacI"/>
    <property type="match status" value="1"/>
</dbReference>
<dbReference type="PROSITE" id="PS50932">
    <property type="entry name" value="HTH_LACI_2"/>
    <property type="match status" value="1"/>
</dbReference>
<dbReference type="InterPro" id="IPR046335">
    <property type="entry name" value="LacI/GalR-like_sensor"/>
</dbReference>
<name>C7Q3C1_CATAD</name>
<dbReference type="GO" id="GO:0000976">
    <property type="term" value="F:transcription cis-regulatory region binding"/>
    <property type="evidence" value="ECO:0007669"/>
    <property type="project" value="TreeGrafter"/>
</dbReference>
<evidence type="ECO:0000256" key="4">
    <source>
        <dbReference type="SAM" id="MobiDB-lite"/>
    </source>
</evidence>
<dbReference type="STRING" id="479433.Caci_4997"/>
<dbReference type="EC" id="5.1.1.1" evidence="6"/>
<dbReference type="InterPro" id="IPR010982">
    <property type="entry name" value="Lambda_DNA-bd_dom_sf"/>
</dbReference>
<keyword evidence="2" id="KW-0238">DNA-binding</keyword>